<evidence type="ECO:0000259" key="5">
    <source>
        <dbReference type="SMART" id="SM00382"/>
    </source>
</evidence>
<reference evidence="6 7" key="1">
    <citation type="journal article" date="2012" name="Nucleic Acids Res.">
        <title>Sequencing of the smallest Apicomplexan genome from the human pathogen Babesia microti.</title>
        <authorList>
            <person name="Cornillot E."/>
            <person name="Hadj-Kaddour K."/>
            <person name="Dassouli A."/>
            <person name="Noel B."/>
            <person name="Ranwez V."/>
            <person name="Vacherie B."/>
            <person name="Augagneur Y."/>
            <person name="Bres V."/>
            <person name="Duclos A."/>
            <person name="Randazzo S."/>
            <person name="Carcy B."/>
            <person name="Debierre-Grockiego F."/>
            <person name="Delbecq S."/>
            <person name="Moubri-Menage K."/>
            <person name="Shams-Eldin H."/>
            <person name="Usmani-Brown S."/>
            <person name="Bringaud F."/>
            <person name="Wincker P."/>
            <person name="Vivares C.P."/>
            <person name="Schwarz R.T."/>
            <person name="Schetters T.P."/>
            <person name="Krause P.J."/>
            <person name="Gorenflot A."/>
            <person name="Berry V."/>
            <person name="Barbe V."/>
            <person name="Ben Mamoun C."/>
        </authorList>
    </citation>
    <scope>NUCLEOTIDE SEQUENCE [LARGE SCALE GENOMIC DNA]</scope>
    <source>
        <strain evidence="6 7">RI</strain>
    </source>
</reference>
<dbReference type="GO" id="GO:0008270">
    <property type="term" value="F:zinc ion binding"/>
    <property type="evidence" value="ECO:0007669"/>
    <property type="project" value="TreeGrafter"/>
</dbReference>
<dbReference type="Proteomes" id="UP000002899">
    <property type="component" value="Chromosome II"/>
</dbReference>
<dbReference type="VEuPathDB" id="PiroplasmaDB:BMR1_02g01695"/>
<dbReference type="GO" id="GO:0007005">
    <property type="term" value="P:mitochondrion organization"/>
    <property type="evidence" value="ECO:0007669"/>
    <property type="project" value="TreeGrafter"/>
</dbReference>
<keyword evidence="3" id="KW-0175">Coiled coil</keyword>
<keyword evidence="2" id="KW-0067">ATP-binding</keyword>
<dbReference type="GeneID" id="24424124"/>
<dbReference type="AlphaFoldDB" id="I7I8Q5"/>
<gene>
    <name evidence="6" type="ORF">BMR1_02g01695</name>
</gene>
<dbReference type="PANTHER" id="PTHR23075:SF12">
    <property type="entry name" value="AAA+ ATPASE DOMAIN-CONTAINING PROTEIN"/>
    <property type="match status" value="1"/>
</dbReference>
<dbReference type="OrthoDB" id="199596at2759"/>
<dbReference type="Pfam" id="PF00004">
    <property type="entry name" value="AAA"/>
    <property type="match status" value="1"/>
</dbReference>
<dbReference type="InterPro" id="IPR003593">
    <property type="entry name" value="AAA+_ATPase"/>
</dbReference>
<evidence type="ECO:0000256" key="3">
    <source>
        <dbReference type="SAM" id="Coils"/>
    </source>
</evidence>
<evidence type="ECO:0000256" key="1">
    <source>
        <dbReference type="ARBA" id="ARBA00022741"/>
    </source>
</evidence>
<protein>
    <submittedName>
        <fullName evidence="6">ATPase family AAA domain-containing protein 3</fullName>
    </submittedName>
</protein>
<reference evidence="6 7" key="2">
    <citation type="journal article" date="2013" name="PLoS ONE">
        <title>Whole genome mapping and re-organization of the nuclear and mitochondrial genomes of Babesia microti isolates.</title>
        <authorList>
            <person name="Cornillot E."/>
            <person name="Dassouli A."/>
            <person name="Garg A."/>
            <person name="Pachikara N."/>
            <person name="Randazzo S."/>
            <person name="Depoix D."/>
            <person name="Carcy B."/>
            <person name="Delbecq S."/>
            <person name="Frutos R."/>
            <person name="Silva J.C."/>
            <person name="Sutton R."/>
            <person name="Krause P.J."/>
            <person name="Mamoun C.B."/>
        </authorList>
    </citation>
    <scope>NUCLEOTIDE SEQUENCE [LARGE SCALE GENOMIC DNA]</scope>
    <source>
        <strain evidence="6 7">RI</strain>
    </source>
</reference>
<dbReference type="GO" id="GO:0016887">
    <property type="term" value="F:ATP hydrolysis activity"/>
    <property type="evidence" value="ECO:0007669"/>
    <property type="project" value="InterPro"/>
</dbReference>
<reference evidence="6 7" key="3">
    <citation type="journal article" date="2016" name="Sci. Rep.">
        <title>Genome-wide diversity and gene expression profiling of Babesia microti isolates identify polymorphic genes that mediate host-pathogen interactions.</title>
        <authorList>
            <person name="Silva J.C."/>
            <person name="Cornillot E."/>
            <person name="McCracken C."/>
            <person name="Usmani-Brown S."/>
            <person name="Dwivedi A."/>
            <person name="Ifeonu O.O."/>
            <person name="Crabtree J."/>
            <person name="Gotia H.T."/>
            <person name="Virji A.Z."/>
            <person name="Reynes C."/>
            <person name="Colinge J."/>
            <person name="Kumar V."/>
            <person name="Lawres L."/>
            <person name="Pazzi J.E."/>
            <person name="Pablo J.V."/>
            <person name="Hung C."/>
            <person name="Brancato J."/>
            <person name="Kumari P."/>
            <person name="Orvis J."/>
            <person name="Tretina K."/>
            <person name="Chibucos M."/>
            <person name="Ott S."/>
            <person name="Sadzewicz L."/>
            <person name="Sengamalay N."/>
            <person name="Shetty A.C."/>
            <person name="Su Q."/>
            <person name="Tallon L."/>
            <person name="Fraser C.M."/>
            <person name="Frutos R."/>
            <person name="Molina D.M."/>
            <person name="Krause P.J."/>
            <person name="Ben Mamoun C."/>
        </authorList>
    </citation>
    <scope>NUCLEOTIDE SEQUENCE [LARGE SCALE GENOMIC DNA]</scope>
    <source>
        <strain evidence="6 7">RI</strain>
    </source>
</reference>
<dbReference type="SMART" id="SM00382">
    <property type="entry name" value="AAA"/>
    <property type="match status" value="1"/>
</dbReference>
<keyword evidence="1" id="KW-0547">Nucleotide-binding</keyword>
<evidence type="ECO:0000313" key="7">
    <source>
        <dbReference type="Proteomes" id="UP000002899"/>
    </source>
</evidence>
<dbReference type="InterPro" id="IPR003959">
    <property type="entry name" value="ATPase_AAA_core"/>
</dbReference>
<evidence type="ECO:0000256" key="4">
    <source>
        <dbReference type="SAM" id="MobiDB-lite"/>
    </source>
</evidence>
<feature type="region of interest" description="Disordered" evidence="4">
    <location>
        <begin position="1"/>
        <end position="31"/>
    </location>
</feature>
<sequence>MFYSSGGSKGFKNTYKEEDGGDGNITGKFDPSALERGANALKALDASPNARMAFELTKLQELTRQQEIQREIQQLQLRQSEAVSQKSRIEGEERRKLLSQQQEQERITAQYKAQLEAEAYKNKLQEQKKQNEEWLELQHKQFLKQEELRKKTEMDILKMKKEQAEHEKSLERESIKVKVREEAKARAYVERENFDINLKMLKERSIEERETKLQSLNIIFSSLGNSFRSLIDDKKRLYTFVGSLSALALGVYGARAGTELAKKVFEKRIGKPTLVRETSKWVMMNSLRNFLSFRYFTKRYPKIDSIVLQPELKQRLEWTTNSLVSAKNNKIPYRHILLYGPPGTGKTLFAKTIAKNSGMDYAIVTGGDIGPLGEEGASEINKLFDWAKNSKRGLILFIDEADAFLRKGRAQIGQMSENVRNALSAFLYQTGTETTKFCLILATNEKNILDPAILDRVDEKFNFELPGLEERKMMIKLFMEQYVIGPSKNDKTIVIDPKINESFNDKVARNTQGFSGRQLAKFCISLQSALFGSGSKILSVDLAESILNWHLSQEKNLA</sequence>
<accession>I7I8Q5</accession>
<name>I7I8Q5_BABMR</name>
<dbReference type="PANTHER" id="PTHR23075">
    <property type="entry name" value="PUTATIVE ATP-ASE"/>
    <property type="match status" value="1"/>
</dbReference>
<dbReference type="InterPro" id="IPR021911">
    <property type="entry name" value="ATAD3_N"/>
</dbReference>
<dbReference type="GO" id="GO:0005524">
    <property type="term" value="F:ATP binding"/>
    <property type="evidence" value="ECO:0007669"/>
    <property type="project" value="UniProtKB-KW"/>
</dbReference>
<dbReference type="SUPFAM" id="SSF52540">
    <property type="entry name" value="P-loop containing nucleoside triphosphate hydrolases"/>
    <property type="match status" value="1"/>
</dbReference>
<evidence type="ECO:0000256" key="2">
    <source>
        <dbReference type="ARBA" id="ARBA00022840"/>
    </source>
</evidence>
<dbReference type="RefSeq" id="XP_012648107.1">
    <property type="nucleotide sequence ID" value="XM_012792653.1"/>
</dbReference>
<organism evidence="6 7">
    <name type="scientific">Babesia microti (strain RI)</name>
    <dbReference type="NCBI Taxonomy" id="1133968"/>
    <lineage>
        <taxon>Eukaryota</taxon>
        <taxon>Sar</taxon>
        <taxon>Alveolata</taxon>
        <taxon>Apicomplexa</taxon>
        <taxon>Aconoidasida</taxon>
        <taxon>Piroplasmida</taxon>
        <taxon>Babesiidae</taxon>
        <taxon>Babesia</taxon>
    </lineage>
</organism>
<proteinExistence type="predicted"/>
<dbReference type="OMA" id="HKSITGG"/>
<dbReference type="Pfam" id="PF12037">
    <property type="entry name" value="ATAD3_N"/>
    <property type="match status" value="1"/>
</dbReference>
<dbReference type="EMBL" id="FO082872">
    <property type="protein sequence ID" value="CCF73498.1"/>
    <property type="molecule type" value="Genomic_DNA"/>
</dbReference>
<evidence type="ECO:0000313" key="6">
    <source>
        <dbReference type="EMBL" id="CCF73498.1"/>
    </source>
</evidence>
<dbReference type="GO" id="GO:0005739">
    <property type="term" value="C:mitochondrion"/>
    <property type="evidence" value="ECO:0007669"/>
    <property type="project" value="TreeGrafter"/>
</dbReference>
<feature type="coiled-coil region" evidence="3">
    <location>
        <begin position="110"/>
        <end position="137"/>
    </location>
</feature>
<dbReference type="InterPro" id="IPR027417">
    <property type="entry name" value="P-loop_NTPase"/>
</dbReference>
<dbReference type="Gene3D" id="3.40.50.300">
    <property type="entry name" value="P-loop containing nucleotide triphosphate hydrolases"/>
    <property type="match status" value="1"/>
</dbReference>
<feature type="domain" description="AAA+ ATPase" evidence="5">
    <location>
        <begin position="332"/>
        <end position="467"/>
    </location>
</feature>
<dbReference type="KEGG" id="bmic:BMR1_02g01695"/>
<keyword evidence="7" id="KW-1185">Reference proteome</keyword>